<dbReference type="RefSeq" id="WP_086955982.1">
    <property type="nucleotide sequence ID" value="NZ_CAWNQC010000244.1"/>
</dbReference>
<protein>
    <submittedName>
        <fullName evidence="1 2">Tail fiber assembly protein</fullName>
    </submittedName>
</protein>
<dbReference type="PANTHER" id="PTHR34413:SF2">
    <property type="entry name" value="PROPHAGE TAIL FIBER ASSEMBLY PROTEIN HOMOLOG TFAE-RELATED"/>
    <property type="match status" value="1"/>
</dbReference>
<evidence type="ECO:0000313" key="3">
    <source>
        <dbReference type="Proteomes" id="UP000196435"/>
    </source>
</evidence>
<dbReference type="EMBL" id="FTLG01000071">
    <property type="protein sequence ID" value="SIP72696.1"/>
    <property type="molecule type" value="Genomic_DNA"/>
</dbReference>
<dbReference type="OrthoDB" id="8596093at2"/>
<dbReference type="Proteomes" id="UP000196435">
    <property type="component" value="Unassembled WGS sequence"/>
</dbReference>
<evidence type="ECO:0000313" key="1">
    <source>
        <dbReference type="EMBL" id="PHM31094.1"/>
    </source>
</evidence>
<dbReference type="Pfam" id="PF02413">
    <property type="entry name" value="Caudo_TAP"/>
    <property type="match status" value="1"/>
</dbReference>
<dbReference type="AlphaFoldDB" id="A0A1N6MV17"/>
<dbReference type="Proteomes" id="UP000224871">
    <property type="component" value="Unassembled WGS sequence"/>
</dbReference>
<gene>
    <name evidence="2" type="primary">U</name>
    <name evidence="1" type="ORF">Xinn_03098</name>
    <name evidence="2" type="ORF">XIS1_1620020</name>
</gene>
<keyword evidence="4" id="KW-1185">Reference proteome</keyword>
<name>A0A1N6MV17_9GAMM</name>
<sequence>MLHLKNFKRYSPDTEEEKEIERKFRAIFYRNENGDDWYKSIPRFKKDTYKIKYNSNNIICAINKDASAICPDNGSIVEMEALPDDVGILGNWQYINGNIVPREYMKDELITQAQEKKRKLLSETNSTILPLQDAVDLNIATAQEIKFLAEWKRYRVMLNRIDCTDIKKIKWPKSPRIK</sequence>
<reference evidence="2" key="2">
    <citation type="submission" date="2016-12" db="EMBL/GenBank/DDBJ databases">
        <authorList>
            <person name="Song W.-J."/>
            <person name="Kurnit D.M."/>
        </authorList>
    </citation>
    <scope>NUCLEOTIDE SEQUENCE [LARGE SCALE GENOMIC DNA]</scope>
    <source>
        <strain evidence="2">HGB1681</strain>
    </source>
</reference>
<reference evidence="3" key="1">
    <citation type="submission" date="2016-12" db="EMBL/GenBank/DDBJ databases">
        <authorList>
            <person name="Gaudriault S."/>
        </authorList>
    </citation>
    <scope>NUCLEOTIDE SEQUENCE [LARGE SCALE GENOMIC DNA]</scope>
    <source>
        <strain evidence="3">HGB1681 (deposited as PTA-6826 in the American Type Culture Collection)</strain>
    </source>
</reference>
<proteinExistence type="predicted"/>
<evidence type="ECO:0000313" key="4">
    <source>
        <dbReference type="Proteomes" id="UP000224871"/>
    </source>
</evidence>
<evidence type="ECO:0000313" key="2">
    <source>
        <dbReference type="EMBL" id="SIP72696.1"/>
    </source>
</evidence>
<organism evidence="2 3">
    <name type="scientific">Xenorhabdus innexi</name>
    <dbReference type="NCBI Taxonomy" id="290109"/>
    <lineage>
        <taxon>Bacteria</taxon>
        <taxon>Pseudomonadati</taxon>
        <taxon>Pseudomonadota</taxon>
        <taxon>Gammaproteobacteria</taxon>
        <taxon>Enterobacterales</taxon>
        <taxon>Morganellaceae</taxon>
        <taxon>Xenorhabdus</taxon>
    </lineage>
</organism>
<reference evidence="1 4" key="3">
    <citation type="journal article" date="2017" name="Nat. Microbiol.">
        <title>Natural product diversity associated with the nematode symbionts Photorhabdus and Xenorhabdus.</title>
        <authorList>
            <person name="Tobias N.J."/>
            <person name="Wolff H."/>
            <person name="Djahanschiri B."/>
            <person name="Grundmann F."/>
            <person name="Kronenwerth M."/>
            <person name="Shi Y.M."/>
            <person name="Simonyi S."/>
            <person name="Grun P."/>
            <person name="Shapiro-Ilan D."/>
            <person name="Pidot S.J."/>
            <person name="Stinear T.P."/>
            <person name="Ebersberger I."/>
            <person name="Bode H.B."/>
        </authorList>
    </citation>
    <scope>NUCLEOTIDE SEQUENCE [LARGE SCALE GENOMIC DNA]</scope>
    <source>
        <strain evidence="1 4">DSM 16336</strain>
    </source>
</reference>
<accession>A0A1N6MV17</accession>
<dbReference type="EMBL" id="NIBU01000046">
    <property type="protein sequence ID" value="PHM31094.1"/>
    <property type="molecule type" value="Genomic_DNA"/>
</dbReference>
<dbReference type="InterPro" id="IPR003458">
    <property type="entry name" value="Phage_T4_Gp38_tail_assem"/>
</dbReference>
<dbReference type="PANTHER" id="PTHR34413">
    <property type="entry name" value="PROPHAGE TAIL FIBER ASSEMBLY PROTEIN HOMOLOG TFAE-RELATED-RELATED"/>
    <property type="match status" value="1"/>
</dbReference>
<dbReference type="InterPro" id="IPR051220">
    <property type="entry name" value="TFA_Chaperone"/>
</dbReference>